<dbReference type="Proteomes" id="UP000229757">
    <property type="component" value="Chromosome"/>
</dbReference>
<dbReference type="InterPro" id="IPR000073">
    <property type="entry name" value="AB_hydrolase_1"/>
</dbReference>
<sequence length="282" mass="31492">MTMYLTWALMLGWVGPSAYRVDEVAGQQFLTTQKGVIRFQTQNISERVDAVVLLHGFNGSLNSWSALWPLIRECGPSVRLDLPGFGQSFWQSEDYSLARQSRDLMQFVDALDLDRVTLVGTSMGASLAAWAAAHYPNRVGALILIAPSGYPGSMSIKGFEKLLYQNIFAHKLARYTAQSAVFNYFFGNSRLLQALTVTRSYNAQWLAALARIHQPTWVVWSQTDRRVPFQYGERIVGLVPSAQLVTAIDAAGHDIPNRDPYPIAKLLCDLQNQRTAKDDTSD</sequence>
<gene>
    <name evidence="2" type="ORF">REIFOR_01139</name>
</gene>
<dbReference type="InterPro" id="IPR029058">
    <property type="entry name" value="AB_hydrolase_fold"/>
</dbReference>
<proteinExistence type="predicted"/>
<feature type="domain" description="AB hydrolase-1" evidence="1">
    <location>
        <begin position="50"/>
        <end position="148"/>
    </location>
</feature>
<keyword evidence="3" id="KW-1185">Reference proteome</keyword>
<accession>A0A2K8KN92</accession>
<dbReference type="KEGG" id="rfo:REIFOR_01139"/>
<dbReference type="Gene3D" id="3.40.50.1820">
    <property type="entry name" value="alpha/beta hydrolase"/>
    <property type="match status" value="1"/>
</dbReference>
<evidence type="ECO:0000259" key="1">
    <source>
        <dbReference type="Pfam" id="PF00561"/>
    </source>
</evidence>
<dbReference type="PRINTS" id="PR00111">
    <property type="entry name" value="ABHYDROLASE"/>
</dbReference>
<dbReference type="Pfam" id="PF00561">
    <property type="entry name" value="Abhydrolase_1"/>
    <property type="match status" value="1"/>
</dbReference>
<dbReference type="SUPFAM" id="SSF53474">
    <property type="entry name" value="alpha/beta-Hydrolases"/>
    <property type="match status" value="1"/>
</dbReference>
<organism evidence="2 3">
    <name type="scientific">Reinekea forsetii</name>
    <dbReference type="NCBI Taxonomy" id="1336806"/>
    <lineage>
        <taxon>Bacteria</taxon>
        <taxon>Pseudomonadati</taxon>
        <taxon>Pseudomonadota</taxon>
        <taxon>Gammaproteobacteria</taxon>
        <taxon>Oceanospirillales</taxon>
        <taxon>Saccharospirillaceae</taxon>
        <taxon>Reinekea</taxon>
    </lineage>
</organism>
<reference evidence="2 3" key="1">
    <citation type="journal article" date="2017" name="Environ. Microbiol.">
        <title>Genomic and physiological analyses of 'Reinekea forsetii' reveal a versatile opportunistic lifestyle during spring algae blooms.</title>
        <authorList>
            <person name="Avci B."/>
            <person name="Hahnke R.L."/>
            <person name="Chafee M."/>
            <person name="Fischer T."/>
            <person name="Gruber-Vodicka H."/>
            <person name="Tegetmeyer H.E."/>
            <person name="Harder J."/>
            <person name="Fuchs B.M."/>
            <person name="Amann R.I."/>
            <person name="Teeling H."/>
        </authorList>
    </citation>
    <scope>NUCLEOTIDE SEQUENCE [LARGE SCALE GENOMIC DNA]</scope>
    <source>
        <strain evidence="2 3">Hel1_31_D35</strain>
    </source>
</reference>
<dbReference type="GO" id="GO:0016740">
    <property type="term" value="F:transferase activity"/>
    <property type="evidence" value="ECO:0007669"/>
    <property type="project" value="UniProtKB-KW"/>
</dbReference>
<dbReference type="EMBL" id="CP011797">
    <property type="protein sequence ID" value="ATX76287.1"/>
    <property type="molecule type" value="Genomic_DNA"/>
</dbReference>
<evidence type="ECO:0000313" key="2">
    <source>
        <dbReference type="EMBL" id="ATX76287.1"/>
    </source>
</evidence>
<dbReference type="InterPro" id="IPR050266">
    <property type="entry name" value="AB_hydrolase_sf"/>
</dbReference>
<dbReference type="PANTHER" id="PTHR43798">
    <property type="entry name" value="MONOACYLGLYCEROL LIPASE"/>
    <property type="match status" value="1"/>
</dbReference>
<name>A0A2K8KN92_9GAMM</name>
<dbReference type="AlphaFoldDB" id="A0A2K8KN92"/>
<keyword evidence="2" id="KW-0808">Transferase</keyword>
<evidence type="ECO:0000313" key="3">
    <source>
        <dbReference type="Proteomes" id="UP000229757"/>
    </source>
</evidence>
<protein>
    <submittedName>
        <fullName evidence="2">Dihydrolipoyllysine-residue acetyltransferase, CE1 family</fullName>
    </submittedName>
</protein>